<keyword evidence="4" id="KW-1185">Reference proteome</keyword>
<dbReference type="AlphaFoldDB" id="A0A1E3GMW9"/>
<proteinExistence type="predicted"/>
<dbReference type="SMART" id="SM00869">
    <property type="entry name" value="Autotransporter"/>
    <property type="match status" value="1"/>
</dbReference>
<keyword evidence="1" id="KW-0732">Signal</keyword>
<evidence type="ECO:0000313" key="4">
    <source>
        <dbReference type="Proteomes" id="UP000094379"/>
    </source>
</evidence>
<comment type="caution">
    <text evidence="3">The sequence shown here is derived from an EMBL/GenBank/DDBJ whole genome shotgun (WGS) entry which is preliminary data.</text>
</comment>
<gene>
    <name evidence="3" type="ORF">A9E74_02801</name>
</gene>
<dbReference type="PROSITE" id="PS00141">
    <property type="entry name" value="ASP_PROTEASE"/>
    <property type="match status" value="1"/>
</dbReference>
<dbReference type="Proteomes" id="UP000094379">
    <property type="component" value="Unassembled WGS sequence"/>
</dbReference>
<dbReference type="InterPro" id="IPR036709">
    <property type="entry name" value="Autotransporte_beta_dom_sf"/>
</dbReference>
<sequence length="586" mass="62232">MKLIISILLVFFTQPAFALCNGGVTVTSTLEITASCDGGNVKGLTLDTGADVTIASGVTVSNTAPFGVNGRSVVILETSTSARLVNYGSIYTHNQWGLWNKPGGNVDVVNFGQITGVVRYGISNQSTITSLTNVGSITGGFGSIGNAGSASIPVFNNLQGSLTSRPVTIVGNLPNSYNIIINSPTNYGQLSAPGTGNMAFNIYGNTGTTLVSGVAASVVSEGRYLSVLQNFTTLTDVSGTTGSYGSYNYSLVANDSILNAWDLLFEFVAPPVFVGPSVIDTQVSVQSLASDLRGGFSQQLIATNFANMNTYDCDLFDTRGFCVSVGGQQTYVDNPSTHETSAVIVAGYKATPTLRFGGFLNHNLNTNTVASVDISNANPLMGIFIVWNQNPDHLGYQFKIANAYQDKNLTTTREILNSSEAGVGDTSINTQSYVGELSYSFTVNQARTIVRPYAALRYTKIKQDGYTEEGAISSPLTYAALEDRSTVALVGMKLNQKLTEKVNLTGSVGIEHDLSHSVDDLTATGVSGLTSENFNDELNRTRPVASIGAYFSPAKNQRISADFYYQQLPFQSTGSATAYVHYTIGL</sequence>
<dbReference type="Pfam" id="PF03797">
    <property type="entry name" value="Autotransporter"/>
    <property type="match status" value="1"/>
</dbReference>
<dbReference type="GO" id="GO:0006508">
    <property type="term" value="P:proteolysis"/>
    <property type="evidence" value="ECO:0007669"/>
    <property type="project" value="InterPro"/>
</dbReference>
<reference evidence="3 4" key="1">
    <citation type="submission" date="2016-07" db="EMBL/GenBank/DDBJ databases">
        <title>Draft Genome Sequence of Methylophaga muralis Bur 1.</title>
        <authorList>
            <person name="Vasilenko O.V."/>
            <person name="Doronina N.V."/>
            <person name="Shmareva M.N."/>
            <person name="Tarlachkov S.V."/>
            <person name="Mustakhimov I."/>
            <person name="Trotsenko Y.A."/>
        </authorList>
    </citation>
    <scope>NUCLEOTIDE SEQUENCE [LARGE SCALE GENOMIC DNA]</scope>
    <source>
        <strain evidence="3 4">Bur 1</strain>
    </source>
</reference>
<dbReference type="RefSeq" id="WP_069297139.1">
    <property type="nucleotide sequence ID" value="NZ_MCRI01000082.1"/>
</dbReference>
<organism evidence="3 4">
    <name type="scientific">Methylophaga muralis</name>
    <dbReference type="NCBI Taxonomy" id="291169"/>
    <lineage>
        <taxon>Bacteria</taxon>
        <taxon>Pseudomonadati</taxon>
        <taxon>Pseudomonadota</taxon>
        <taxon>Gammaproteobacteria</taxon>
        <taxon>Thiotrichales</taxon>
        <taxon>Piscirickettsiaceae</taxon>
        <taxon>Methylophaga</taxon>
    </lineage>
</organism>
<protein>
    <recommendedName>
        <fullName evidence="2">Autotransporter domain-containing protein</fullName>
    </recommendedName>
</protein>
<dbReference type="InterPro" id="IPR005546">
    <property type="entry name" value="Autotransporte_beta"/>
</dbReference>
<dbReference type="Gene3D" id="2.40.128.130">
    <property type="entry name" value="Autotransporter beta-domain"/>
    <property type="match status" value="1"/>
</dbReference>
<dbReference type="SUPFAM" id="SSF103515">
    <property type="entry name" value="Autotransporter"/>
    <property type="match status" value="1"/>
</dbReference>
<evidence type="ECO:0000256" key="1">
    <source>
        <dbReference type="SAM" id="SignalP"/>
    </source>
</evidence>
<evidence type="ECO:0000259" key="2">
    <source>
        <dbReference type="PROSITE" id="PS51208"/>
    </source>
</evidence>
<dbReference type="InterPro" id="IPR001969">
    <property type="entry name" value="Aspartic_peptidase_AS"/>
</dbReference>
<name>A0A1E3GMW9_9GAMM</name>
<dbReference type="EMBL" id="MCRI01000082">
    <property type="protein sequence ID" value="ODN65402.1"/>
    <property type="molecule type" value="Genomic_DNA"/>
</dbReference>
<feature type="signal peptide" evidence="1">
    <location>
        <begin position="1"/>
        <end position="18"/>
    </location>
</feature>
<feature type="domain" description="Autotransporter" evidence="2">
    <location>
        <begin position="314"/>
        <end position="586"/>
    </location>
</feature>
<feature type="chain" id="PRO_5009128557" description="Autotransporter domain-containing protein" evidence="1">
    <location>
        <begin position="19"/>
        <end position="586"/>
    </location>
</feature>
<dbReference type="GO" id="GO:0004190">
    <property type="term" value="F:aspartic-type endopeptidase activity"/>
    <property type="evidence" value="ECO:0007669"/>
    <property type="project" value="InterPro"/>
</dbReference>
<evidence type="ECO:0000313" key="3">
    <source>
        <dbReference type="EMBL" id="ODN65402.1"/>
    </source>
</evidence>
<accession>A0A1E3GMW9</accession>
<dbReference type="PROSITE" id="PS51208">
    <property type="entry name" value="AUTOTRANSPORTER"/>
    <property type="match status" value="1"/>
</dbReference>